<accession>A0A2G5BBF8</accession>
<dbReference type="STRING" id="763665.A0A2G5BBF8"/>
<dbReference type="Proteomes" id="UP000242474">
    <property type="component" value="Unassembled WGS sequence"/>
</dbReference>
<organism evidence="9 10">
    <name type="scientific">Coemansia reversa (strain ATCC 12441 / NRRL 1564)</name>
    <dbReference type="NCBI Taxonomy" id="763665"/>
    <lineage>
        <taxon>Eukaryota</taxon>
        <taxon>Fungi</taxon>
        <taxon>Fungi incertae sedis</taxon>
        <taxon>Zoopagomycota</taxon>
        <taxon>Kickxellomycotina</taxon>
        <taxon>Kickxellomycetes</taxon>
        <taxon>Kickxellales</taxon>
        <taxon>Kickxellaceae</taxon>
        <taxon>Coemansia</taxon>
    </lineage>
</organism>
<dbReference type="GO" id="GO:0000439">
    <property type="term" value="C:transcription factor TFIIH core complex"/>
    <property type="evidence" value="ECO:0007669"/>
    <property type="project" value="InterPro"/>
</dbReference>
<keyword evidence="4" id="KW-0805">Transcription regulation</keyword>
<feature type="domain" description="BSD" evidence="8">
    <location>
        <begin position="248"/>
        <end position="300"/>
    </location>
</feature>
<evidence type="ECO:0000256" key="2">
    <source>
        <dbReference type="ARBA" id="ARBA00009448"/>
    </source>
</evidence>
<sequence length="608" mass="68314">MPFFLSHYLFAVIPRNMLLLPGESTKYSSKTSLNKEDGTLYFTNKRLAWCKGDEQTPAVEVLHENFCAQQVSKGGKKVMLKISAAAAGATANPPPMVSYVFVWRWKDKDAAVAERGKFVTDLSFLSLKRAKNTSSGQQTSNAGAQAGPSGDRSSTATASTAATGNSEYKNVKIGAVPASAEEVKLRQEVLSKNADLTRIHKSLVISGLVSEDEFWSTRKHILETYAIQSQLRKGESSTWLDLTPTTHETGNFKYTITPSVARRIFKEYPQVKRAYVDNVPHKLTEKMFWKRFVASQFFNRGRSAEAFKGRDNIFDKCSLEEDATFSNTNRFDLEFLTRLLDLTRSEEDAVETGNAPDFTMRPSLVDSKLPLIRRFNHHSQLVLQSVLNSKRKEITSDHKSADKALEEATVLDDLEISSTEKKIRLDIQDRSRYFASLSDEKTDKDGRQLEADVTTDPEEIRALLKIDFDISRPLDRCGNTQKTMATMSNAAHRLTMQTRPNRIQELRIPEDVTVAVAECHGAGTEMLRHLWTLIRLPPTPERQQRAEKIVAAFENVNQHIRETIVRANAAESKNTKLGVMVEKMLQPVSDSLRTGRQAFESRAKALSA</sequence>
<evidence type="ECO:0000313" key="10">
    <source>
        <dbReference type="Proteomes" id="UP000242474"/>
    </source>
</evidence>
<keyword evidence="6" id="KW-0539">Nucleus</keyword>
<keyword evidence="3" id="KW-0677">Repeat</keyword>
<evidence type="ECO:0000256" key="4">
    <source>
        <dbReference type="ARBA" id="ARBA00023015"/>
    </source>
</evidence>
<dbReference type="Pfam" id="PF03909">
    <property type="entry name" value="BSD"/>
    <property type="match status" value="1"/>
</dbReference>
<dbReference type="GO" id="GO:0006289">
    <property type="term" value="P:nucleotide-excision repair"/>
    <property type="evidence" value="ECO:0007669"/>
    <property type="project" value="InterPro"/>
</dbReference>
<dbReference type="InterPro" id="IPR027079">
    <property type="entry name" value="Tfb1/GTF2H1"/>
</dbReference>
<dbReference type="AlphaFoldDB" id="A0A2G5BBF8"/>
<evidence type="ECO:0000256" key="1">
    <source>
        <dbReference type="ARBA" id="ARBA00004123"/>
    </source>
</evidence>
<keyword evidence="5" id="KW-0804">Transcription</keyword>
<dbReference type="SUPFAM" id="SSF140383">
    <property type="entry name" value="BSD domain-like"/>
    <property type="match status" value="2"/>
</dbReference>
<feature type="compositionally biased region" description="Polar residues" evidence="7">
    <location>
        <begin position="133"/>
        <end position="143"/>
    </location>
</feature>
<evidence type="ECO:0000256" key="5">
    <source>
        <dbReference type="ARBA" id="ARBA00023163"/>
    </source>
</evidence>
<dbReference type="InterPro" id="IPR005607">
    <property type="entry name" value="BSD_dom"/>
</dbReference>
<dbReference type="SUPFAM" id="SSF50729">
    <property type="entry name" value="PH domain-like"/>
    <property type="match status" value="1"/>
</dbReference>
<evidence type="ECO:0000256" key="7">
    <source>
        <dbReference type="SAM" id="MobiDB-lite"/>
    </source>
</evidence>
<feature type="domain" description="BSD" evidence="8">
    <location>
        <begin position="181"/>
        <end position="226"/>
    </location>
</feature>
<evidence type="ECO:0000256" key="3">
    <source>
        <dbReference type="ARBA" id="ARBA00022737"/>
    </source>
</evidence>
<dbReference type="GO" id="GO:0006351">
    <property type="term" value="P:DNA-templated transcription"/>
    <property type="evidence" value="ECO:0007669"/>
    <property type="project" value="InterPro"/>
</dbReference>
<proteinExistence type="inferred from homology"/>
<evidence type="ECO:0000259" key="8">
    <source>
        <dbReference type="PROSITE" id="PS50858"/>
    </source>
</evidence>
<dbReference type="EMBL" id="KZ303500">
    <property type="protein sequence ID" value="PIA16349.1"/>
    <property type="molecule type" value="Genomic_DNA"/>
</dbReference>
<dbReference type="OrthoDB" id="360521at2759"/>
<dbReference type="PANTHER" id="PTHR12856">
    <property type="entry name" value="TRANSCRIPTION INITIATION FACTOR IIH-RELATED"/>
    <property type="match status" value="1"/>
</dbReference>
<dbReference type="Gene3D" id="6.10.140.1200">
    <property type="match status" value="1"/>
</dbReference>
<dbReference type="Gene3D" id="2.30.29.30">
    <property type="entry name" value="Pleckstrin-homology domain (PH domain)/Phosphotyrosine-binding domain (PTB)"/>
    <property type="match status" value="1"/>
</dbReference>
<gene>
    <name evidence="9" type="ORF">COEREDRAFT_87057</name>
</gene>
<dbReference type="InterPro" id="IPR013876">
    <property type="entry name" value="TFIIH_BTF_p62_N"/>
</dbReference>
<dbReference type="SMART" id="SM00751">
    <property type="entry name" value="BSD"/>
    <property type="match status" value="2"/>
</dbReference>
<feature type="region of interest" description="Disordered" evidence="7">
    <location>
        <begin position="133"/>
        <end position="162"/>
    </location>
</feature>
<dbReference type="InterPro" id="IPR011993">
    <property type="entry name" value="PH-like_dom_sf"/>
</dbReference>
<dbReference type="InterPro" id="IPR035925">
    <property type="entry name" value="BSD_dom_sf"/>
</dbReference>
<comment type="subcellular location">
    <subcellularLocation>
        <location evidence="1">Nucleus</location>
    </subcellularLocation>
</comment>
<name>A0A2G5BBF8_COERN</name>
<evidence type="ECO:0000256" key="6">
    <source>
        <dbReference type="ARBA" id="ARBA00023242"/>
    </source>
</evidence>
<evidence type="ECO:0000313" key="9">
    <source>
        <dbReference type="EMBL" id="PIA16349.1"/>
    </source>
</evidence>
<dbReference type="PROSITE" id="PS50858">
    <property type="entry name" value="BSD"/>
    <property type="match status" value="2"/>
</dbReference>
<protein>
    <recommendedName>
        <fullName evidence="8">BSD domain-containing protein</fullName>
    </recommendedName>
</protein>
<feature type="compositionally biased region" description="Low complexity" evidence="7">
    <location>
        <begin position="153"/>
        <end position="162"/>
    </location>
</feature>
<reference evidence="9 10" key="1">
    <citation type="journal article" date="2015" name="Genome Biol. Evol.">
        <title>Phylogenomic analyses indicate that early fungi evolved digesting cell walls of algal ancestors of land plants.</title>
        <authorList>
            <person name="Chang Y."/>
            <person name="Wang S."/>
            <person name="Sekimoto S."/>
            <person name="Aerts A.L."/>
            <person name="Choi C."/>
            <person name="Clum A."/>
            <person name="LaButti K.M."/>
            <person name="Lindquist E.A."/>
            <person name="Yee Ngan C."/>
            <person name="Ohm R.A."/>
            <person name="Salamov A.A."/>
            <person name="Grigoriev I.V."/>
            <person name="Spatafora J.W."/>
            <person name="Berbee M.L."/>
        </authorList>
    </citation>
    <scope>NUCLEOTIDE SEQUENCE [LARGE SCALE GENOMIC DNA]</scope>
    <source>
        <strain evidence="9 10">NRRL 1564</strain>
    </source>
</reference>
<keyword evidence="10" id="KW-1185">Reference proteome</keyword>
<dbReference type="CDD" id="cd13229">
    <property type="entry name" value="PH_TFIIH"/>
    <property type="match status" value="1"/>
</dbReference>
<comment type="similarity">
    <text evidence="2">Belongs to the TFB1 family.</text>
</comment>
<dbReference type="Pfam" id="PF08567">
    <property type="entry name" value="PH_TFIIH"/>
    <property type="match status" value="1"/>
</dbReference>